<evidence type="ECO:0000256" key="1">
    <source>
        <dbReference type="SAM" id="MobiDB-lite"/>
    </source>
</evidence>
<reference evidence="2" key="1">
    <citation type="submission" date="2015-10" db="EMBL/GenBank/DDBJ databases">
        <authorList>
            <person name="Regsiter A."/>
            <person name="william w."/>
        </authorList>
    </citation>
    <scope>NUCLEOTIDE SEQUENCE</scope>
    <source>
        <strain evidence="2">Montdore</strain>
    </source>
</reference>
<organism evidence="2 3">
    <name type="scientific">Tuber aestivum</name>
    <name type="common">summer truffle</name>
    <dbReference type="NCBI Taxonomy" id="59557"/>
    <lineage>
        <taxon>Eukaryota</taxon>
        <taxon>Fungi</taxon>
        <taxon>Dikarya</taxon>
        <taxon>Ascomycota</taxon>
        <taxon>Pezizomycotina</taxon>
        <taxon>Pezizomycetes</taxon>
        <taxon>Pezizales</taxon>
        <taxon>Tuberaceae</taxon>
        <taxon>Tuber</taxon>
    </lineage>
</organism>
<evidence type="ECO:0000313" key="3">
    <source>
        <dbReference type="Proteomes" id="UP001412239"/>
    </source>
</evidence>
<protein>
    <submittedName>
        <fullName evidence="2">Uncharacterized protein</fullName>
    </submittedName>
</protein>
<accession>A0A292PM02</accession>
<proteinExistence type="predicted"/>
<feature type="non-terminal residue" evidence="2">
    <location>
        <position position="1"/>
    </location>
</feature>
<feature type="region of interest" description="Disordered" evidence="1">
    <location>
        <begin position="26"/>
        <end position="56"/>
    </location>
</feature>
<gene>
    <name evidence="2" type="ORF">GSTUAT00008286001</name>
</gene>
<dbReference type="EMBL" id="LN891188">
    <property type="protein sequence ID" value="CUS07628.1"/>
    <property type="molecule type" value="Genomic_DNA"/>
</dbReference>
<evidence type="ECO:0000313" key="2">
    <source>
        <dbReference type="EMBL" id="CUS07628.1"/>
    </source>
</evidence>
<sequence length="108" mass="11857">SYYAIVLSGRFSTSCFTVQGREQVKVQRRGPVRTPSGSRSEPILSCTGRSTRGLGTATKKAFGDRTRGVRRSGVELVLWKIGNEVQATILSAKLNPTWLVPWGNGKKF</sequence>
<dbReference type="AlphaFoldDB" id="A0A292PM02"/>
<keyword evidence="3" id="KW-1185">Reference proteome</keyword>
<dbReference type="Proteomes" id="UP001412239">
    <property type="component" value="Unassembled WGS sequence"/>
</dbReference>
<name>A0A292PM02_9PEZI</name>